<keyword evidence="2" id="KW-1185">Reference proteome</keyword>
<accession>A0ABY9WQ30</accession>
<name>A0ABY9WQ30_9BACT</name>
<dbReference type="Proteomes" id="UP001611383">
    <property type="component" value="Chromosome"/>
</dbReference>
<gene>
    <name evidence="1" type="ORF">F0U60_12560</name>
</gene>
<proteinExistence type="predicted"/>
<evidence type="ECO:0000313" key="2">
    <source>
        <dbReference type="Proteomes" id="UP001611383"/>
    </source>
</evidence>
<reference evidence="1 2" key="1">
    <citation type="submission" date="2019-08" db="EMBL/GenBank/DDBJ databases">
        <title>Archangium and Cystobacter genomes.</title>
        <authorList>
            <person name="Chen I.-C.K."/>
            <person name="Wielgoss S."/>
        </authorList>
    </citation>
    <scope>NUCLEOTIDE SEQUENCE [LARGE SCALE GENOMIC DNA]</scope>
    <source>
        <strain evidence="1 2">Cbm 6</strain>
    </source>
</reference>
<organism evidence="1 2">
    <name type="scientific">Archangium minus</name>
    <dbReference type="NCBI Taxonomy" id="83450"/>
    <lineage>
        <taxon>Bacteria</taxon>
        <taxon>Pseudomonadati</taxon>
        <taxon>Myxococcota</taxon>
        <taxon>Myxococcia</taxon>
        <taxon>Myxococcales</taxon>
        <taxon>Cystobacterineae</taxon>
        <taxon>Archangiaceae</taxon>
        <taxon>Archangium</taxon>
    </lineage>
</organism>
<dbReference type="EMBL" id="CP043494">
    <property type="protein sequence ID" value="WNG44831.1"/>
    <property type="molecule type" value="Genomic_DNA"/>
</dbReference>
<dbReference type="RefSeq" id="WP_395818440.1">
    <property type="nucleotide sequence ID" value="NZ_CP043494.1"/>
</dbReference>
<sequence>MAHQTAAASSSGTVLGRFARYCGKVNIHQSAGGAWTSDADCSSGCNLGGLSYCQKFWPATTSVRQVAVTAKPNNVWNTGGCGAIVDDYDGNDEFECVAGPYCGDNSCNPAQGETPSSCPTDCGTCGDGVCSGTENPLWCANDCGIASTCGDGRCNNGETAATCASDCRAPTLVTNTNFPSGVLQFPTEEDFNSLYHTLSANPSAANTLPNGFGSLKAHLSQFPANETTYEVDRAEYLRDMKAHVVDDDALQALVNPELQVIAGGKLYQFTDIGLFKVDMAQLASFKSWFATNQESIAFDPNYKTVPGETALGNDAYQVAPGIVRLDIKSEKMAGSDRTPQYVLGRISRWCGKVNIHQNAGGAWSADSDCSSGCNLGGVEYCQKFWPNATAIRPVTVSAKPNNVWNISGCQAVVNDYDGEDEFECLSDGPPPPYCGDGYCNGGETPATCTNDCGTSTCGGTQPTMALYGVDSGFNKAETKEFGGNRRFMFKAKNLDLLLYRAIYIKGKLQRRKKFLGIKYWGPSYADEIIVGCDNMDLHTDLVLIPPPTSQFPRPNFTKLFNFKLGNHVFEAMDVDVHNSLLGRWLNQSDVNRFVDSQFNQIVGGVFNNYWTQIENSFISSIDSTYPTRYAAYTKKINSWNEANHLRWSFGKVEKAKGYSHENHWQWDWNTAFGKSTYSYEMRSGSFFGKARVGCDWYGIRIVRQ</sequence>
<evidence type="ECO:0000313" key="1">
    <source>
        <dbReference type="EMBL" id="WNG44831.1"/>
    </source>
</evidence>
<dbReference type="InterPro" id="IPR036454">
    <property type="entry name" value="Amyloid_glyco_heparin-bd_sf"/>
</dbReference>
<protein>
    <submittedName>
        <fullName evidence="1">Uncharacterized protein</fullName>
    </submittedName>
</protein>
<dbReference type="SUPFAM" id="SSF56491">
    <property type="entry name" value="A heparin-binding domain"/>
    <property type="match status" value="2"/>
</dbReference>